<evidence type="ECO:0000256" key="3">
    <source>
        <dbReference type="ARBA" id="ARBA00022840"/>
    </source>
</evidence>
<protein>
    <recommendedName>
        <fullName evidence="4">AAA+ ATPase domain-containing protein</fullName>
    </recommendedName>
</protein>
<evidence type="ECO:0000259" key="4">
    <source>
        <dbReference type="SMART" id="SM00382"/>
    </source>
</evidence>
<dbReference type="SUPFAM" id="SSF52540">
    <property type="entry name" value="P-loop containing nucleoside triphosphate hydrolases"/>
    <property type="match status" value="1"/>
</dbReference>
<dbReference type="GO" id="GO:0005634">
    <property type="term" value="C:nucleus"/>
    <property type="evidence" value="ECO:0007669"/>
    <property type="project" value="TreeGrafter"/>
</dbReference>
<dbReference type="EMBL" id="MN739831">
    <property type="protein sequence ID" value="QHT73715.1"/>
    <property type="molecule type" value="Genomic_DNA"/>
</dbReference>
<accession>A0A6C0H0P0</accession>
<proteinExistence type="predicted"/>
<dbReference type="SMART" id="SM00382">
    <property type="entry name" value="AAA"/>
    <property type="match status" value="1"/>
</dbReference>
<evidence type="ECO:0000256" key="1">
    <source>
        <dbReference type="ARBA" id="ARBA00022705"/>
    </source>
</evidence>
<dbReference type="GO" id="GO:0003689">
    <property type="term" value="F:DNA clamp loader activity"/>
    <property type="evidence" value="ECO:0007669"/>
    <property type="project" value="TreeGrafter"/>
</dbReference>
<dbReference type="InterPro" id="IPR050238">
    <property type="entry name" value="DNA_Rep/Repair_Clamp_Loader"/>
</dbReference>
<dbReference type="GO" id="GO:0006281">
    <property type="term" value="P:DNA repair"/>
    <property type="evidence" value="ECO:0007669"/>
    <property type="project" value="TreeGrafter"/>
</dbReference>
<keyword evidence="3" id="KW-0067">ATP-binding</keyword>
<dbReference type="Gene3D" id="3.40.50.300">
    <property type="entry name" value="P-loop containing nucleotide triphosphate hydrolases"/>
    <property type="match status" value="1"/>
</dbReference>
<dbReference type="GO" id="GO:0005663">
    <property type="term" value="C:DNA replication factor C complex"/>
    <property type="evidence" value="ECO:0007669"/>
    <property type="project" value="TreeGrafter"/>
</dbReference>
<dbReference type="GO" id="GO:0006261">
    <property type="term" value="P:DNA-templated DNA replication"/>
    <property type="evidence" value="ECO:0007669"/>
    <property type="project" value="TreeGrafter"/>
</dbReference>
<dbReference type="Pfam" id="PF00004">
    <property type="entry name" value="AAA"/>
    <property type="match status" value="1"/>
</dbReference>
<dbReference type="PANTHER" id="PTHR11669:SF20">
    <property type="entry name" value="REPLICATION FACTOR C SUBUNIT 4"/>
    <property type="match status" value="1"/>
</dbReference>
<evidence type="ECO:0000313" key="5">
    <source>
        <dbReference type="EMBL" id="QHT73715.1"/>
    </source>
</evidence>
<dbReference type="GO" id="GO:0016887">
    <property type="term" value="F:ATP hydrolysis activity"/>
    <property type="evidence" value="ECO:0007669"/>
    <property type="project" value="InterPro"/>
</dbReference>
<feature type="domain" description="AAA+ ATPase" evidence="4">
    <location>
        <begin position="45"/>
        <end position="178"/>
    </location>
</feature>
<dbReference type="Pfam" id="PF21960">
    <property type="entry name" value="RCF1-5-like_lid"/>
    <property type="match status" value="1"/>
</dbReference>
<keyword evidence="1" id="KW-0235">DNA replication</keyword>
<keyword evidence="2" id="KW-0547">Nucleotide-binding</keyword>
<name>A0A6C0H0P0_9ZZZZ</name>
<dbReference type="InterPro" id="IPR027417">
    <property type="entry name" value="P-loop_NTPase"/>
</dbReference>
<dbReference type="PANTHER" id="PTHR11669">
    <property type="entry name" value="REPLICATION FACTOR C / DNA POLYMERASE III GAMMA-TAU SUBUNIT"/>
    <property type="match status" value="1"/>
</dbReference>
<dbReference type="CDD" id="cd00009">
    <property type="entry name" value="AAA"/>
    <property type="match status" value="1"/>
</dbReference>
<dbReference type="Gene3D" id="1.10.8.60">
    <property type="match status" value="1"/>
</dbReference>
<dbReference type="GO" id="GO:0005524">
    <property type="term" value="F:ATP binding"/>
    <property type="evidence" value="ECO:0007669"/>
    <property type="project" value="UniProtKB-KW"/>
</dbReference>
<dbReference type="InterPro" id="IPR003593">
    <property type="entry name" value="AAA+_ATPase"/>
</dbReference>
<reference evidence="5" key="1">
    <citation type="journal article" date="2020" name="Nature">
        <title>Giant virus diversity and host interactions through global metagenomics.</title>
        <authorList>
            <person name="Schulz F."/>
            <person name="Roux S."/>
            <person name="Paez-Espino D."/>
            <person name="Jungbluth S."/>
            <person name="Walsh D.A."/>
            <person name="Denef V.J."/>
            <person name="McMahon K.D."/>
            <person name="Konstantinidis K.T."/>
            <person name="Eloe-Fadrosh E.A."/>
            <person name="Kyrpides N.C."/>
            <person name="Woyke T."/>
        </authorList>
    </citation>
    <scope>NUCLEOTIDE SEQUENCE</scope>
    <source>
        <strain evidence="5">GVMAG-M-3300023179-4</strain>
    </source>
</reference>
<dbReference type="AlphaFoldDB" id="A0A6C0H0P0"/>
<organism evidence="5">
    <name type="scientific">viral metagenome</name>
    <dbReference type="NCBI Taxonomy" id="1070528"/>
    <lineage>
        <taxon>unclassified sequences</taxon>
        <taxon>metagenomes</taxon>
        <taxon>organismal metagenomes</taxon>
    </lineage>
</organism>
<dbReference type="InterPro" id="IPR003959">
    <property type="entry name" value="ATPase_AAA_core"/>
</dbReference>
<dbReference type="FunFam" id="3.40.50.300:FF:000129">
    <property type="entry name" value="Replication factor C subunit 5"/>
    <property type="match status" value="1"/>
</dbReference>
<sequence>MDKVLIQESNSLIPWVEKYRPNKVEEIVGNTQVISILNNMVERNSLPHLILFGSSGTGKTSTILAFAKKIYGKFYKHMILELNGSDDRGINVVREQIKEFSSTNNNLYKMFAKKNMHKLVILDEVDSMTLDGQFALRRIIENYTENTRFCLICNYITKITPALRSRCLSFRFEPLNTDFILDKIYDVMEKENVDLNDEIIDKIVIKSNGDLRKSINMLQCLTTFTKISKDSDISLLFNMIDKKDIENIYSKLKSNDNFINKFEYIQKIIINKEYNLTEIINNILNLIIEKKEVKKNIIKELSKLELKTYNNLDNDLIICSLIGTFILLK</sequence>
<evidence type="ECO:0000256" key="2">
    <source>
        <dbReference type="ARBA" id="ARBA00022741"/>
    </source>
</evidence>